<dbReference type="HOGENOM" id="CLU_046006_18_0_11"/>
<dbReference type="Pfam" id="PF00903">
    <property type="entry name" value="Glyoxalase"/>
    <property type="match status" value="1"/>
</dbReference>
<dbReference type="InterPro" id="IPR004360">
    <property type="entry name" value="Glyas_Fos-R_dOase_dom"/>
</dbReference>
<dbReference type="PANTHER" id="PTHR36503:SF1">
    <property type="entry name" value="BLR2520 PROTEIN"/>
    <property type="match status" value="1"/>
</dbReference>
<dbReference type="RefSeq" id="WP_035852226.1">
    <property type="nucleotide sequence ID" value="NZ_KK073874.1"/>
</dbReference>
<dbReference type="EMBL" id="JFBT01000001">
    <property type="protein sequence ID" value="EXG82429.1"/>
    <property type="molecule type" value="Genomic_DNA"/>
</dbReference>
<sequence length="127" mass="13268">MPLQATTIMLGVQDLARAKRFYGDGLGCTIDQDQPGFVSFTLGGGPSLALYPWEAAARDAGVPPAGSGFRGVSFHYVVDSGEAVHQVLKDVTEAGGTIVREAVDAPWGCSGYFSDPDGYLWKVAAAA</sequence>
<keyword evidence="2" id="KW-0456">Lyase</keyword>
<proteinExistence type="predicted"/>
<dbReference type="AlphaFoldDB" id="A0A010ZUQ6"/>
<feature type="domain" description="VOC" evidence="1">
    <location>
        <begin position="4"/>
        <end position="126"/>
    </location>
</feature>
<dbReference type="InterPro" id="IPR029068">
    <property type="entry name" value="Glyas_Bleomycin-R_OHBP_Dase"/>
</dbReference>
<dbReference type="SUPFAM" id="SSF54593">
    <property type="entry name" value="Glyoxalase/Bleomycin resistance protein/Dihydroxybiphenyl dioxygenase"/>
    <property type="match status" value="1"/>
</dbReference>
<evidence type="ECO:0000313" key="3">
    <source>
        <dbReference type="Proteomes" id="UP000021053"/>
    </source>
</evidence>
<dbReference type="OrthoDB" id="9798430at2"/>
<protein>
    <submittedName>
        <fullName evidence="2">Lactoylglutathione lyase-like lyase</fullName>
    </submittedName>
</protein>
<comment type="caution">
    <text evidence="2">The sequence shown here is derived from an EMBL/GenBank/DDBJ whole genome shotgun (WGS) entry which is preliminary data.</text>
</comment>
<evidence type="ECO:0000259" key="1">
    <source>
        <dbReference type="PROSITE" id="PS51819"/>
    </source>
</evidence>
<dbReference type="Gene3D" id="3.10.180.10">
    <property type="entry name" value="2,3-Dihydroxybiphenyl 1,2-Dioxygenase, domain 1"/>
    <property type="match status" value="1"/>
</dbReference>
<dbReference type="Proteomes" id="UP000021053">
    <property type="component" value="Unassembled WGS sequence"/>
</dbReference>
<organism evidence="2 3">
    <name type="scientific">Cryptosporangium arvum DSM 44712</name>
    <dbReference type="NCBI Taxonomy" id="927661"/>
    <lineage>
        <taxon>Bacteria</taxon>
        <taxon>Bacillati</taxon>
        <taxon>Actinomycetota</taxon>
        <taxon>Actinomycetes</taxon>
        <taxon>Cryptosporangiales</taxon>
        <taxon>Cryptosporangiaceae</taxon>
        <taxon>Cryptosporangium</taxon>
    </lineage>
</organism>
<name>A0A010ZUQ6_9ACTN</name>
<dbReference type="InterPro" id="IPR037523">
    <property type="entry name" value="VOC_core"/>
</dbReference>
<reference evidence="2 3" key="1">
    <citation type="submission" date="2013-07" db="EMBL/GenBank/DDBJ databases">
        <authorList>
            <consortium name="DOE Joint Genome Institute"/>
            <person name="Eisen J."/>
            <person name="Huntemann M."/>
            <person name="Han J."/>
            <person name="Chen A."/>
            <person name="Kyrpides N."/>
            <person name="Mavromatis K."/>
            <person name="Markowitz V."/>
            <person name="Palaniappan K."/>
            <person name="Ivanova N."/>
            <person name="Schaumberg A."/>
            <person name="Pati A."/>
            <person name="Liolios K."/>
            <person name="Nordberg H.P."/>
            <person name="Cantor M.N."/>
            <person name="Hua S.X."/>
            <person name="Woyke T."/>
        </authorList>
    </citation>
    <scope>NUCLEOTIDE SEQUENCE [LARGE SCALE GENOMIC DNA]</scope>
    <source>
        <strain evidence="2 3">DSM 44712</strain>
    </source>
</reference>
<dbReference type="PANTHER" id="PTHR36503">
    <property type="entry name" value="BLR2520 PROTEIN"/>
    <property type="match status" value="1"/>
</dbReference>
<keyword evidence="3" id="KW-1185">Reference proteome</keyword>
<accession>A0A010ZUQ6</accession>
<evidence type="ECO:0000313" key="2">
    <source>
        <dbReference type="EMBL" id="EXG82429.1"/>
    </source>
</evidence>
<gene>
    <name evidence="2" type="ORF">CryarDRAFT_3613</name>
</gene>
<dbReference type="GO" id="GO:0016829">
    <property type="term" value="F:lyase activity"/>
    <property type="evidence" value="ECO:0007669"/>
    <property type="project" value="UniProtKB-KW"/>
</dbReference>
<dbReference type="PROSITE" id="PS51819">
    <property type="entry name" value="VOC"/>
    <property type="match status" value="1"/>
</dbReference>